<feature type="region of interest" description="Disordered" evidence="1">
    <location>
        <begin position="82"/>
        <end position="105"/>
    </location>
</feature>
<gene>
    <name evidence="2" type="ORF">SKAU_G00009220</name>
</gene>
<dbReference type="EMBL" id="JAINUF010000001">
    <property type="protein sequence ID" value="KAJ8380144.1"/>
    <property type="molecule type" value="Genomic_DNA"/>
</dbReference>
<dbReference type="Proteomes" id="UP001152622">
    <property type="component" value="Chromosome 1"/>
</dbReference>
<evidence type="ECO:0008006" key="4">
    <source>
        <dbReference type="Google" id="ProtNLM"/>
    </source>
</evidence>
<feature type="region of interest" description="Disordered" evidence="1">
    <location>
        <begin position="151"/>
        <end position="171"/>
    </location>
</feature>
<keyword evidence="3" id="KW-1185">Reference proteome</keyword>
<dbReference type="OrthoDB" id="25165at2759"/>
<dbReference type="InterPro" id="IPR038219">
    <property type="entry name" value="Sep15/SelM_sf"/>
</dbReference>
<evidence type="ECO:0000256" key="1">
    <source>
        <dbReference type="SAM" id="MobiDB-lite"/>
    </source>
</evidence>
<comment type="caution">
    <text evidence="2">The sequence shown here is derived from an EMBL/GenBank/DDBJ whole genome shotgun (WGS) entry which is preliminary data.</text>
</comment>
<reference evidence="2" key="1">
    <citation type="journal article" date="2023" name="Science">
        <title>Genome structures resolve the early diversification of teleost fishes.</title>
        <authorList>
            <person name="Parey E."/>
            <person name="Louis A."/>
            <person name="Montfort J."/>
            <person name="Bouchez O."/>
            <person name="Roques C."/>
            <person name="Iampietro C."/>
            <person name="Lluch J."/>
            <person name="Castinel A."/>
            <person name="Donnadieu C."/>
            <person name="Desvignes T."/>
            <person name="Floi Bucao C."/>
            <person name="Jouanno E."/>
            <person name="Wen M."/>
            <person name="Mejri S."/>
            <person name="Dirks R."/>
            <person name="Jansen H."/>
            <person name="Henkel C."/>
            <person name="Chen W.J."/>
            <person name="Zahm M."/>
            <person name="Cabau C."/>
            <person name="Klopp C."/>
            <person name="Thompson A.W."/>
            <person name="Robinson-Rechavi M."/>
            <person name="Braasch I."/>
            <person name="Lecointre G."/>
            <person name="Bobe J."/>
            <person name="Postlethwait J.H."/>
            <person name="Berthelot C."/>
            <person name="Roest Crollius H."/>
            <person name="Guiguen Y."/>
        </authorList>
    </citation>
    <scope>NUCLEOTIDE SEQUENCE</scope>
    <source>
        <strain evidence="2">WJC10195</strain>
    </source>
</reference>
<dbReference type="SUPFAM" id="SSF52833">
    <property type="entry name" value="Thioredoxin-like"/>
    <property type="match status" value="1"/>
</dbReference>
<protein>
    <recommendedName>
        <fullName evidence="4">Selenoprotein F/M domain-containing protein</fullName>
    </recommendedName>
</protein>
<sequence>MRPGDPVEKSLPHFHYARGIRDGEAPVPAQTGEGRGERGPHYSLHRVPRTGAACFGGITGGVPRWVRSLALEQQFAERLQTKQTHKDLLRQRSPAGTSHNLEYDSGEEKKPRLIFYNEKDEVVKTVLVKKMKADEISALLDSLGFYRRSEKGEDVPEEFQQFPLRAPRDEL</sequence>
<feature type="compositionally biased region" description="Basic and acidic residues" evidence="1">
    <location>
        <begin position="1"/>
        <end position="11"/>
    </location>
</feature>
<proteinExistence type="predicted"/>
<name>A0A9Q1JDC3_SYNKA</name>
<evidence type="ECO:0000313" key="3">
    <source>
        <dbReference type="Proteomes" id="UP001152622"/>
    </source>
</evidence>
<evidence type="ECO:0000313" key="2">
    <source>
        <dbReference type="EMBL" id="KAJ8380144.1"/>
    </source>
</evidence>
<dbReference type="AlphaFoldDB" id="A0A9Q1JDC3"/>
<dbReference type="Gene3D" id="3.40.30.50">
    <property type="entry name" value="Sep15/SelM thioredoxin-like domain, active-site redox motif"/>
    <property type="match status" value="1"/>
</dbReference>
<dbReference type="InterPro" id="IPR036249">
    <property type="entry name" value="Thioredoxin-like_sf"/>
</dbReference>
<feature type="region of interest" description="Disordered" evidence="1">
    <location>
        <begin position="1"/>
        <end position="44"/>
    </location>
</feature>
<accession>A0A9Q1JDC3</accession>
<organism evidence="2 3">
    <name type="scientific">Synaphobranchus kaupii</name>
    <name type="common">Kaup's arrowtooth eel</name>
    <dbReference type="NCBI Taxonomy" id="118154"/>
    <lineage>
        <taxon>Eukaryota</taxon>
        <taxon>Metazoa</taxon>
        <taxon>Chordata</taxon>
        <taxon>Craniata</taxon>
        <taxon>Vertebrata</taxon>
        <taxon>Euteleostomi</taxon>
        <taxon>Actinopterygii</taxon>
        <taxon>Neopterygii</taxon>
        <taxon>Teleostei</taxon>
        <taxon>Anguilliformes</taxon>
        <taxon>Synaphobranchidae</taxon>
        <taxon>Synaphobranchus</taxon>
    </lineage>
</organism>